<evidence type="ECO:0000313" key="2">
    <source>
        <dbReference type="EMBL" id="XCH31362.1"/>
    </source>
</evidence>
<proteinExistence type="predicted"/>
<gene>
    <name evidence="2" type="ORF">ABRQ22_06660</name>
</gene>
<dbReference type="RefSeq" id="WP_353708979.1">
    <property type="nucleotide sequence ID" value="NZ_CP159290.1"/>
</dbReference>
<evidence type="ECO:0000256" key="1">
    <source>
        <dbReference type="SAM" id="Phobius"/>
    </source>
</evidence>
<sequence length="84" mass="9265">MTTASWGFAGVVVAQLATIVVVWIKTRAAAASSARTEQQVTPNHGSSMRDAIDRIERRLDDVSAGLGTVHRRVDRLYERWGGER</sequence>
<accession>A0AAU8G5G9</accession>
<organism evidence="2">
    <name type="scientific">Cellulosimicrobium sp. ES-005</name>
    <dbReference type="NCBI Taxonomy" id="3163031"/>
    <lineage>
        <taxon>Bacteria</taxon>
        <taxon>Bacillati</taxon>
        <taxon>Actinomycetota</taxon>
        <taxon>Actinomycetes</taxon>
        <taxon>Micrococcales</taxon>
        <taxon>Promicromonosporaceae</taxon>
        <taxon>Cellulosimicrobium</taxon>
    </lineage>
</organism>
<dbReference type="AlphaFoldDB" id="A0AAU8G5G9"/>
<reference evidence="2" key="1">
    <citation type="submission" date="2024-06" db="EMBL/GenBank/DDBJ databases">
        <title>Complete genome sequence of the cellulolytic actinobacterium, Cellulosimicrobium ES-005.</title>
        <authorList>
            <person name="Matthews C.T."/>
            <person name="Underwood K.D."/>
            <person name="Ghanchi K.M."/>
            <person name="Fields S.D."/>
            <person name="Gardner S.G."/>
        </authorList>
    </citation>
    <scope>NUCLEOTIDE SEQUENCE</scope>
    <source>
        <strain evidence="2">ES-005</strain>
    </source>
</reference>
<name>A0AAU8G5G9_9MICO</name>
<protein>
    <submittedName>
        <fullName evidence="2">Uncharacterized protein</fullName>
    </submittedName>
</protein>
<keyword evidence="1" id="KW-0472">Membrane</keyword>
<feature type="transmembrane region" description="Helical" evidence="1">
    <location>
        <begin position="6"/>
        <end position="24"/>
    </location>
</feature>
<keyword evidence="1" id="KW-1133">Transmembrane helix</keyword>
<dbReference type="EMBL" id="CP159290">
    <property type="protein sequence ID" value="XCH31362.1"/>
    <property type="molecule type" value="Genomic_DNA"/>
</dbReference>
<keyword evidence="1" id="KW-0812">Transmembrane</keyword>